<proteinExistence type="predicted"/>
<sequence length="271" mass="31667">MFNEYKKIYTEFNDVPKLEITTKKPFLLEVNKNGVKYEFFVRINKKSSNLLILGSGAYKPSTMTLPVFQRHSWIDELEESMIFYNDPTLYLDHLMLGWGFGDLKEHYLKNISMILKDLSDFFNYKNENIFYYGSSAGGFMSLMLASMMKSSTAIVNNPQTKVTNYYEVHVNKLMKTLDITKEIAETEYDSRISVLSSFKKHNYIPKVKYLQNSVVEHDINNHLIPFVSQLKEIDESVLTNEIQIDLYFNRKLGHNPVGKRKTIEYIKNAIN</sequence>
<dbReference type="AlphaFoldDB" id="A0A1M5UEM0"/>
<dbReference type="Proteomes" id="UP000184079">
    <property type="component" value="Unassembled WGS sequence"/>
</dbReference>
<keyword evidence="2" id="KW-1185">Reference proteome</keyword>
<dbReference type="OrthoDB" id="7335480at2"/>
<accession>A0A1M5UEM0</accession>
<organism evidence="1 2">
    <name type="scientific">Virgibacillus chiguensis</name>
    <dbReference type="NCBI Taxonomy" id="411959"/>
    <lineage>
        <taxon>Bacteria</taxon>
        <taxon>Bacillati</taxon>
        <taxon>Bacillota</taxon>
        <taxon>Bacilli</taxon>
        <taxon>Bacillales</taxon>
        <taxon>Bacillaceae</taxon>
        <taxon>Virgibacillus</taxon>
    </lineage>
</organism>
<gene>
    <name evidence="1" type="ORF">SAMN05421807_109146</name>
</gene>
<evidence type="ECO:0000313" key="1">
    <source>
        <dbReference type="EMBL" id="SHH61361.1"/>
    </source>
</evidence>
<evidence type="ECO:0000313" key="2">
    <source>
        <dbReference type="Proteomes" id="UP000184079"/>
    </source>
</evidence>
<dbReference type="InterPro" id="IPR029058">
    <property type="entry name" value="AB_hydrolase_fold"/>
</dbReference>
<dbReference type="EMBL" id="FQXD01000009">
    <property type="protein sequence ID" value="SHH61361.1"/>
    <property type="molecule type" value="Genomic_DNA"/>
</dbReference>
<name>A0A1M5UEM0_9BACI</name>
<dbReference type="RefSeq" id="WP_073009445.1">
    <property type="nucleotide sequence ID" value="NZ_FQXD01000009.1"/>
</dbReference>
<protein>
    <submittedName>
        <fullName evidence="1">Uncharacterized protein</fullName>
    </submittedName>
</protein>
<reference evidence="2" key="1">
    <citation type="submission" date="2016-11" db="EMBL/GenBank/DDBJ databases">
        <authorList>
            <person name="Varghese N."/>
            <person name="Submissions S."/>
        </authorList>
    </citation>
    <scope>NUCLEOTIDE SEQUENCE [LARGE SCALE GENOMIC DNA]</scope>
    <source>
        <strain evidence="2">CGMCC 1.6496</strain>
    </source>
</reference>
<dbReference type="Gene3D" id="3.40.50.1820">
    <property type="entry name" value="alpha/beta hydrolase"/>
    <property type="match status" value="1"/>
</dbReference>
<dbReference type="SUPFAM" id="SSF53474">
    <property type="entry name" value="alpha/beta-Hydrolases"/>
    <property type="match status" value="1"/>
</dbReference>